<proteinExistence type="predicted"/>
<evidence type="ECO:0000259" key="3">
    <source>
        <dbReference type="Pfam" id="PF13400"/>
    </source>
</evidence>
<keyword evidence="5" id="KW-1185">Reference proteome</keyword>
<feature type="transmembrane region" description="Helical" evidence="2">
    <location>
        <begin position="31"/>
        <end position="51"/>
    </location>
</feature>
<dbReference type="InParanoid" id="E8R5H4"/>
<dbReference type="Gene3D" id="3.40.50.410">
    <property type="entry name" value="von Willebrand factor, type A domain"/>
    <property type="match status" value="1"/>
</dbReference>
<keyword evidence="2" id="KW-0812">Transmembrane</keyword>
<sequence>MRRDGIELMSRFGTLGTPTPRRARIRSRRGIVLPLIAACSVMLLGMLALAIDLGVLAVAKAQAQNAADAAALGGARTLDGTRPPGIPSDAPITTADNNYANAGPNAQAIAQANTILGQPIEANQVTITIGKYIFDATKSRFFKYGSDAVPLERDQITDAASIAPTYSWSLAHARVTKQVPPFFSRVFGVTSIPVSATAAAVHRPRDVAIVMDFSTSMSNDSMLGMGRWANNTNLLEGVGQVENRFCNNPDPAVPRFGHYSSPDARMVITHSNIRMADGGADRLEEFMACNWTVSHPLNRNRKPMLEGFYAGPSTAGSPAPLAFRAWGEGNAEGAVAGDRPLMRAIGTTPNSDTQFAQTAQQALGATLIPHPMRFAPAWEANGYDLPAVNYRPYSGTRFQGFTEGPRYYGKTFFIWPPDPRPQFDWRRRFFLQLDRLTNTWVPLTNTALLFDSRGQFRSPHYRGNDGAWNALTAEEWALASNPTDREFYRINYQAILAWIRNDDGQSGRNPFPNELRAGRILYYNAIPTPSPAINEQWRTRNYGTGIDGHNARFWKEFIDHTLGLKDQGNSWRMLQVGGGTPPEFLPSVANFVGYGRHFQWGPVKITSTAQLLAARANLTDPIPPYAYDDNPLRPRTHMWFGPMMMVDYIFNQNLGHYYAAATLPIQPDFAAKMGMQGALRYIQRNHPNDLVSLIYFDSGNNGSRFRRPRVALGKDYTRMIGSLWYHPDVILNYNPTATPRANPTGGTGPLLMFGMNSQVPYPMGGTNYTHPLMLVYNQFSENPGLRTFNPNRPLGDAGGNGRRGAQKLVVFVTDGQPNSGSSAPFEASLQSNGANYSYYRVRFRESGGSSDNVTSAGGGAFNNPTLRAQIYDVTQTICNDSEHPTRPGFSTPRKPVLVHCLGLGQVFDFSSPVQANGLRTLQQMEMIGRTQGPGTNFPNPPPDWIPEWKLIIGSDEDIQNRLLNALKEIMRSGFQLSLIE</sequence>
<dbReference type="Proteomes" id="UP000008631">
    <property type="component" value="Chromosome"/>
</dbReference>
<dbReference type="AlphaFoldDB" id="E8R5H4"/>
<feature type="region of interest" description="Disordered" evidence="1">
    <location>
        <begin position="77"/>
        <end position="97"/>
    </location>
</feature>
<keyword evidence="2" id="KW-0472">Membrane</keyword>
<evidence type="ECO:0000313" key="4">
    <source>
        <dbReference type="EMBL" id="ADV60715.1"/>
    </source>
</evidence>
<protein>
    <recommendedName>
        <fullName evidence="3">Putative Flp pilus-assembly TadG-like N-terminal domain-containing protein</fullName>
    </recommendedName>
</protein>
<dbReference type="Pfam" id="PF13400">
    <property type="entry name" value="Tad"/>
    <property type="match status" value="1"/>
</dbReference>
<accession>E8R5H4</accession>
<dbReference type="HOGENOM" id="CLU_303613_0_0_0"/>
<dbReference type="eggNOG" id="ENOG5033YSE">
    <property type="taxonomic scope" value="Bacteria"/>
</dbReference>
<evidence type="ECO:0000256" key="2">
    <source>
        <dbReference type="SAM" id="Phobius"/>
    </source>
</evidence>
<evidence type="ECO:0000256" key="1">
    <source>
        <dbReference type="SAM" id="MobiDB-lite"/>
    </source>
</evidence>
<dbReference type="EMBL" id="CP002353">
    <property type="protein sequence ID" value="ADV60715.1"/>
    <property type="molecule type" value="Genomic_DNA"/>
</dbReference>
<gene>
    <name evidence="4" type="ordered locus">Isop_0118</name>
</gene>
<organism evidence="4 5">
    <name type="scientific">Isosphaera pallida (strain ATCC 43644 / DSM 9630 / IS1B)</name>
    <dbReference type="NCBI Taxonomy" id="575540"/>
    <lineage>
        <taxon>Bacteria</taxon>
        <taxon>Pseudomonadati</taxon>
        <taxon>Planctomycetota</taxon>
        <taxon>Planctomycetia</taxon>
        <taxon>Isosphaerales</taxon>
        <taxon>Isosphaeraceae</taxon>
        <taxon>Isosphaera</taxon>
    </lineage>
</organism>
<reference key="1">
    <citation type="submission" date="2010-11" db="EMBL/GenBank/DDBJ databases">
        <title>The complete sequence of chromosome of Isophaera pallida ATCC 43644.</title>
        <authorList>
            <consortium name="US DOE Joint Genome Institute (JGI-PGF)"/>
            <person name="Lucas S."/>
            <person name="Copeland A."/>
            <person name="Lapidus A."/>
            <person name="Bruce D."/>
            <person name="Goodwin L."/>
            <person name="Pitluck S."/>
            <person name="Kyrpides N."/>
            <person name="Mavromatis K."/>
            <person name="Pagani I."/>
            <person name="Ivanova N."/>
            <person name="Saunders E."/>
            <person name="Brettin T."/>
            <person name="Detter J.C."/>
            <person name="Han C."/>
            <person name="Tapia R."/>
            <person name="Land M."/>
            <person name="Hauser L."/>
            <person name="Markowitz V."/>
            <person name="Cheng J.-F."/>
            <person name="Hugenholtz P."/>
            <person name="Woyke T."/>
            <person name="Wu D."/>
            <person name="Eisen J.A."/>
        </authorList>
    </citation>
    <scope>NUCLEOTIDE SEQUENCE</scope>
    <source>
        <strain>ATCC 43644</strain>
    </source>
</reference>
<keyword evidence="2" id="KW-1133">Transmembrane helix</keyword>
<name>E8R5H4_ISOPI</name>
<dbReference type="STRING" id="575540.Isop_0118"/>
<dbReference type="SUPFAM" id="SSF53300">
    <property type="entry name" value="vWA-like"/>
    <property type="match status" value="1"/>
</dbReference>
<reference evidence="4 5" key="2">
    <citation type="journal article" date="2011" name="Stand. Genomic Sci.">
        <title>Complete genome sequence of Isosphaera pallida type strain (IS1B).</title>
        <authorList>
            <consortium name="US DOE Joint Genome Institute (JGI-PGF)"/>
            <person name="Goker M."/>
            <person name="Cleland D."/>
            <person name="Saunders E."/>
            <person name="Lapidus A."/>
            <person name="Nolan M."/>
            <person name="Lucas S."/>
            <person name="Hammon N."/>
            <person name="Deshpande S."/>
            <person name="Cheng J.F."/>
            <person name="Tapia R."/>
            <person name="Han C."/>
            <person name="Goodwin L."/>
            <person name="Pitluck S."/>
            <person name="Liolios K."/>
            <person name="Pagani I."/>
            <person name="Ivanova N."/>
            <person name="Mavromatis K."/>
            <person name="Pati A."/>
            <person name="Chen A."/>
            <person name="Palaniappan K."/>
            <person name="Land M."/>
            <person name="Hauser L."/>
            <person name="Chang Y.J."/>
            <person name="Jeffries C.D."/>
            <person name="Detter J.C."/>
            <person name="Beck B."/>
            <person name="Woyke T."/>
            <person name="Bristow J."/>
            <person name="Eisen J.A."/>
            <person name="Markowitz V."/>
            <person name="Hugenholtz P."/>
            <person name="Kyrpides N.C."/>
            <person name="Klenk H.P."/>
        </authorList>
    </citation>
    <scope>NUCLEOTIDE SEQUENCE [LARGE SCALE GENOMIC DNA]</scope>
    <source>
        <strain evidence="5">ATCC 43644 / DSM 9630 / IS1B</strain>
    </source>
</reference>
<dbReference type="InterPro" id="IPR028087">
    <property type="entry name" value="Tad_N"/>
</dbReference>
<dbReference type="KEGG" id="ipa:Isop_0118"/>
<dbReference type="OrthoDB" id="250187at2"/>
<dbReference type="InterPro" id="IPR036465">
    <property type="entry name" value="vWFA_dom_sf"/>
</dbReference>
<feature type="domain" description="Putative Flp pilus-assembly TadG-like N-terminal" evidence="3">
    <location>
        <begin position="33"/>
        <end position="76"/>
    </location>
</feature>
<evidence type="ECO:0000313" key="5">
    <source>
        <dbReference type="Proteomes" id="UP000008631"/>
    </source>
</evidence>